<accession>A0A7S7LVP6</accession>
<dbReference type="GO" id="GO:0016887">
    <property type="term" value="F:ATP hydrolysis activity"/>
    <property type="evidence" value="ECO:0007669"/>
    <property type="project" value="InterPro"/>
</dbReference>
<keyword evidence="3" id="KW-0547">Nucleotide-binding</keyword>
<dbReference type="PANTHER" id="PTHR42734:SF6">
    <property type="entry name" value="MOLYBDATE IMPORT ATP-BINDING PROTEIN MOLC"/>
    <property type="match status" value="1"/>
</dbReference>
<keyword evidence="2" id="KW-0813">Transport</keyword>
<evidence type="ECO:0000256" key="4">
    <source>
        <dbReference type="ARBA" id="ARBA00022840"/>
    </source>
</evidence>
<feature type="domain" description="ABC transporter" evidence="5">
    <location>
        <begin position="2"/>
        <end position="241"/>
    </location>
</feature>
<sequence length="241" mass="27247">MIELKNLTCRYDSKLILDDINIKITNHLSVLGSNGSGKSTLAKAICNLVDFDGLVELESKNIKEFSLLDKAKTISYIPAKLELYDTFITAEEFVLLGRFAYKKSFFEYSTKDKNITKQTLEFLKIAHLKEHTISSLSSGEQQLVLVAQALAQQSKIIIFDEPTANLDPHNSKIIAEHIKGLKDYHQVILITHDLNLASYIDSPVLFIKDAEAKLYEEGFFNNSTLEELYGVEFESLAVKYD</sequence>
<dbReference type="Gene3D" id="3.40.50.300">
    <property type="entry name" value="P-loop containing nucleotide triphosphate hydrolases"/>
    <property type="match status" value="1"/>
</dbReference>
<proteinExistence type="inferred from homology"/>
<dbReference type="PROSITE" id="PS00211">
    <property type="entry name" value="ABC_TRANSPORTER_1"/>
    <property type="match status" value="1"/>
</dbReference>
<dbReference type="InterPro" id="IPR050153">
    <property type="entry name" value="Metal_Ion_Import_ABC"/>
</dbReference>
<organism evidence="6 7">
    <name type="scientific">Candidatus Sulfurimonas baltica</name>
    <dbReference type="NCBI Taxonomy" id="2740404"/>
    <lineage>
        <taxon>Bacteria</taxon>
        <taxon>Pseudomonadati</taxon>
        <taxon>Campylobacterota</taxon>
        <taxon>Epsilonproteobacteria</taxon>
        <taxon>Campylobacterales</taxon>
        <taxon>Sulfurimonadaceae</taxon>
        <taxon>Sulfurimonas</taxon>
    </lineage>
</organism>
<dbReference type="PANTHER" id="PTHR42734">
    <property type="entry name" value="METAL TRANSPORT SYSTEM ATP-BINDING PROTEIN TM_0124-RELATED"/>
    <property type="match status" value="1"/>
</dbReference>
<reference evidence="6 7" key="1">
    <citation type="submission" date="2020-05" db="EMBL/GenBank/DDBJ databases">
        <title>Sulfurimonas marisnigri, sp. nov., and Sulfurimonas baltica, sp. nov., manganese oxide reducing chemolithoautotrophs of the class Epsilonproteobacteria isolated from the pelagic redoxclines of the Black and Baltic Seas and emended description of the genus Sulfurimonas.</title>
        <authorList>
            <person name="Henkel J.V."/>
            <person name="Laudan C."/>
            <person name="Werner J."/>
            <person name="Neu T."/>
            <person name="Plewe S."/>
            <person name="Sproer C."/>
            <person name="Bunk B."/>
            <person name="Schulz-Vogt H.N."/>
        </authorList>
    </citation>
    <scope>NUCLEOTIDE SEQUENCE [LARGE SCALE GENOMIC DNA]</scope>
    <source>
        <strain evidence="6 7">GD2</strain>
    </source>
</reference>
<evidence type="ECO:0000256" key="3">
    <source>
        <dbReference type="ARBA" id="ARBA00022741"/>
    </source>
</evidence>
<dbReference type="Proteomes" id="UP000593994">
    <property type="component" value="Chromosome"/>
</dbReference>
<dbReference type="Pfam" id="PF00005">
    <property type="entry name" value="ABC_tran"/>
    <property type="match status" value="1"/>
</dbReference>
<comment type="similarity">
    <text evidence="1">Belongs to the ABC transporter superfamily.</text>
</comment>
<name>A0A7S7LVP6_9BACT</name>
<dbReference type="AlphaFoldDB" id="A0A7S7LVP6"/>
<keyword evidence="7" id="KW-1185">Reference proteome</keyword>
<evidence type="ECO:0000313" key="6">
    <source>
        <dbReference type="EMBL" id="QOY52195.1"/>
    </source>
</evidence>
<dbReference type="KEGG" id="sbal:HUE88_00405"/>
<dbReference type="EMBL" id="CP054492">
    <property type="protein sequence ID" value="QOY52195.1"/>
    <property type="molecule type" value="Genomic_DNA"/>
</dbReference>
<dbReference type="InterPro" id="IPR017871">
    <property type="entry name" value="ABC_transporter-like_CS"/>
</dbReference>
<keyword evidence="4 6" id="KW-0067">ATP-binding</keyword>
<evidence type="ECO:0000313" key="7">
    <source>
        <dbReference type="Proteomes" id="UP000593994"/>
    </source>
</evidence>
<protein>
    <submittedName>
        <fullName evidence="6">ABC transporter ATP-binding protein</fullName>
    </submittedName>
</protein>
<dbReference type="SMART" id="SM00382">
    <property type="entry name" value="AAA"/>
    <property type="match status" value="1"/>
</dbReference>
<gene>
    <name evidence="6" type="ORF">HUE88_00405</name>
</gene>
<evidence type="ECO:0000256" key="1">
    <source>
        <dbReference type="ARBA" id="ARBA00005417"/>
    </source>
</evidence>
<dbReference type="InterPro" id="IPR003439">
    <property type="entry name" value="ABC_transporter-like_ATP-bd"/>
</dbReference>
<dbReference type="RefSeq" id="WP_194369998.1">
    <property type="nucleotide sequence ID" value="NZ_CP054492.1"/>
</dbReference>
<evidence type="ECO:0000256" key="2">
    <source>
        <dbReference type="ARBA" id="ARBA00022448"/>
    </source>
</evidence>
<dbReference type="SUPFAM" id="SSF52540">
    <property type="entry name" value="P-loop containing nucleoside triphosphate hydrolases"/>
    <property type="match status" value="1"/>
</dbReference>
<dbReference type="InterPro" id="IPR003593">
    <property type="entry name" value="AAA+_ATPase"/>
</dbReference>
<dbReference type="InterPro" id="IPR027417">
    <property type="entry name" value="P-loop_NTPase"/>
</dbReference>
<evidence type="ECO:0000259" key="5">
    <source>
        <dbReference type="PROSITE" id="PS50893"/>
    </source>
</evidence>
<dbReference type="GO" id="GO:0005524">
    <property type="term" value="F:ATP binding"/>
    <property type="evidence" value="ECO:0007669"/>
    <property type="project" value="UniProtKB-KW"/>
</dbReference>
<dbReference type="PROSITE" id="PS50893">
    <property type="entry name" value="ABC_TRANSPORTER_2"/>
    <property type="match status" value="1"/>
</dbReference>